<evidence type="ECO:0000313" key="2">
    <source>
        <dbReference type="Proteomes" id="UP000022910"/>
    </source>
</evidence>
<dbReference type="SUPFAM" id="SSF52047">
    <property type="entry name" value="RNI-like"/>
    <property type="match status" value="1"/>
</dbReference>
<dbReference type="AlphaFoldDB" id="A0A015KJL8"/>
<reference evidence="1 2" key="1">
    <citation type="submission" date="2014-02" db="EMBL/GenBank/DDBJ databases">
        <title>Single nucleus genome sequencing reveals high similarity among nuclei of an endomycorrhizal fungus.</title>
        <authorList>
            <person name="Lin K."/>
            <person name="Geurts R."/>
            <person name="Zhang Z."/>
            <person name="Limpens E."/>
            <person name="Saunders D.G."/>
            <person name="Mu D."/>
            <person name="Pang E."/>
            <person name="Cao H."/>
            <person name="Cha H."/>
            <person name="Lin T."/>
            <person name="Zhou Q."/>
            <person name="Shang Y."/>
            <person name="Li Y."/>
            <person name="Ivanov S."/>
            <person name="Sharma T."/>
            <person name="Velzen R.V."/>
            <person name="Ruijter N.D."/>
            <person name="Aanen D.K."/>
            <person name="Win J."/>
            <person name="Kamoun S."/>
            <person name="Bisseling T."/>
            <person name="Huang S."/>
        </authorList>
    </citation>
    <scope>NUCLEOTIDE SEQUENCE [LARGE SCALE GENOMIC DNA]</scope>
    <source>
        <strain evidence="2">DAOM197198w</strain>
    </source>
</reference>
<protein>
    <recommendedName>
        <fullName evidence="3">F-box domain-containing protein</fullName>
    </recommendedName>
</protein>
<dbReference type="Gene3D" id="3.80.10.10">
    <property type="entry name" value="Ribonuclease Inhibitor"/>
    <property type="match status" value="1"/>
</dbReference>
<sequence>MSKLNRDVLYLILKELEHNNNALHSCVLVNKTWCEIIIPILWKNPWKYLIEGKETLLFNVIISYLSDETKNNLKNQGMDYLKNSYQKPLFDYIRFCRYLHLDEIVKLITTNEIITNIKNEIFNIFINENRKYTHLYIPYKFNYKIHLIPGAKNCLSEIEFLSFNAGIDDDDIIIGLTEIIKSIKGLELIIEENNNCEIVRLIEAPKKLIKVHLINNCIQKGQNFCNIYLNSLTTHANTVQYFKVFDQTTKILSSFVNLKVLELGSEYESDWGCLENLSLPFLQVLRTMFIPIQSLANLIENTSKSLIEINIDNIFHYRYDNRRIIQAISESCPNLKFLKIVFRNFSSSELEKLLINCQYLSVLYIITCEISFDWNNLFRILTRSSPISLFKFRFRIFSKVPVPKSESLKLFFNEWKGKRPILLNFNNVKNIEAMLNKYEAEGIVKHFNNLRGDFEWESP</sequence>
<comment type="caution">
    <text evidence="1">The sequence shown here is derived from an EMBL/GenBank/DDBJ whole genome shotgun (WGS) entry which is preliminary data.</text>
</comment>
<dbReference type="InterPro" id="IPR032675">
    <property type="entry name" value="LRR_dom_sf"/>
</dbReference>
<organism evidence="1 2">
    <name type="scientific">Rhizophagus irregularis (strain DAOM 197198w)</name>
    <name type="common">Glomus intraradices</name>
    <dbReference type="NCBI Taxonomy" id="1432141"/>
    <lineage>
        <taxon>Eukaryota</taxon>
        <taxon>Fungi</taxon>
        <taxon>Fungi incertae sedis</taxon>
        <taxon>Mucoromycota</taxon>
        <taxon>Glomeromycotina</taxon>
        <taxon>Glomeromycetes</taxon>
        <taxon>Glomerales</taxon>
        <taxon>Glomeraceae</taxon>
        <taxon>Rhizophagus</taxon>
    </lineage>
</organism>
<dbReference type="HOGENOM" id="CLU_028913_1_1_1"/>
<keyword evidence="2" id="KW-1185">Reference proteome</keyword>
<dbReference type="OrthoDB" id="2351815at2759"/>
<dbReference type="EMBL" id="JEMT01017563">
    <property type="protein sequence ID" value="EXX67759.1"/>
    <property type="molecule type" value="Genomic_DNA"/>
</dbReference>
<evidence type="ECO:0000313" key="1">
    <source>
        <dbReference type="EMBL" id="EXX67759.1"/>
    </source>
</evidence>
<evidence type="ECO:0008006" key="3">
    <source>
        <dbReference type="Google" id="ProtNLM"/>
    </source>
</evidence>
<name>A0A015KJL8_RHIIW</name>
<proteinExistence type="predicted"/>
<accession>A0A015KJL8</accession>
<gene>
    <name evidence="1" type="ORF">RirG_111470</name>
</gene>
<dbReference type="Proteomes" id="UP000022910">
    <property type="component" value="Unassembled WGS sequence"/>
</dbReference>